<feature type="active site" evidence="10">
    <location>
        <position position="264"/>
    </location>
</feature>
<dbReference type="GO" id="GO:0005737">
    <property type="term" value="C:cytoplasm"/>
    <property type="evidence" value="ECO:0007669"/>
    <property type="project" value="UniProtKB-SubCell"/>
</dbReference>
<evidence type="ECO:0000259" key="11">
    <source>
        <dbReference type="Pfam" id="PF08541"/>
    </source>
</evidence>
<dbReference type="InterPro" id="IPR013747">
    <property type="entry name" value="ACP_syn_III_C"/>
</dbReference>
<dbReference type="InterPro" id="IPR013751">
    <property type="entry name" value="ACP_syn_III_N"/>
</dbReference>
<sequence length="337" mass="36888">MVFNSRITGVGSFVPPKIYTNYDLEEMLDTSNEWIVQRTGIEERHWVDDHTSTSDLALEASKQAIADAGLTPSDIDMIVFATLSPDHEFPGTGCFLQEKLGIPEIAVFDIRQQCTGFIYGLSLADKFIASGSHKNVLLVGAEVHSKGLDKTPRGRGVSVLFGDGAGAVILSRTTVKDATKDPHIMTTHLHADGKFAKELWISAPGNGLGKDRVNKDMLDEGLQYPYMNGKTVFVHAIKRMSETILLSCKEQGVSLDDVDLFLFHQANLRINSKVAEVLNIPEEKIFNTIQKYGNTTAATIPLGMHDAIKEGKLKPGMLVASAAFGSGFTWGSALWRY</sequence>
<reference evidence="14" key="1">
    <citation type="journal article" date="2017" name="Proc. Natl. Acad. Sci. U.S.A.">
        <title>Simulation of Deepwater Horizon oil plume reveals substrate specialization within a complex community of hydrocarbon-degraders.</title>
        <authorList>
            <person name="Hu P."/>
            <person name="Dubinsky E.A."/>
            <person name="Probst A.J."/>
            <person name="Wang J."/>
            <person name="Sieber C.M.K."/>
            <person name="Tom L.M."/>
            <person name="Gardinali P."/>
            <person name="Banfield J.F."/>
            <person name="Atlas R.M."/>
            <person name="Andersen G.L."/>
        </authorList>
    </citation>
    <scope>NUCLEOTIDE SEQUENCE [LARGE SCALE GENOMIC DNA]</scope>
</reference>
<keyword evidence="2 10" id="KW-0963">Cytoplasm</keyword>
<keyword evidence="6 10" id="KW-0443">Lipid metabolism</keyword>
<feature type="domain" description="Beta-ketoacyl-[acyl-carrier-protein] synthase III C-terminal" evidence="11">
    <location>
        <begin position="248"/>
        <end position="337"/>
    </location>
</feature>
<evidence type="ECO:0000313" key="13">
    <source>
        <dbReference type="EMBL" id="OUR97064.1"/>
    </source>
</evidence>
<dbReference type="PANTHER" id="PTHR34069:SF2">
    <property type="entry name" value="BETA-KETOACYL-[ACYL-CARRIER-PROTEIN] SYNTHASE III"/>
    <property type="match status" value="1"/>
</dbReference>
<gene>
    <name evidence="10" type="primary">fabH</name>
    <name evidence="13" type="ORF">A9Q84_12085</name>
</gene>
<dbReference type="CDD" id="cd00830">
    <property type="entry name" value="KAS_III"/>
    <property type="match status" value="1"/>
</dbReference>
<keyword evidence="5 10" id="KW-0276">Fatty acid metabolism</keyword>
<feature type="region of interest" description="ACP-binding" evidence="10">
    <location>
        <begin position="265"/>
        <end position="269"/>
    </location>
</feature>
<protein>
    <recommendedName>
        <fullName evidence="10">Beta-ketoacyl-[acyl-carrier-protein] synthase III</fullName>
        <shortName evidence="10">Beta-ketoacyl-ACP synthase III</shortName>
        <shortName evidence="10">KAS III</shortName>
        <ecNumber evidence="10">2.3.1.180</ecNumber>
    </recommendedName>
    <alternativeName>
        <fullName evidence="10">3-oxoacyl-[acyl-carrier-protein] synthase 3</fullName>
    </alternativeName>
    <alternativeName>
        <fullName evidence="10">3-oxoacyl-[acyl-carrier-protein] synthase III</fullName>
    </alternativeName>
</protein>
<comment type="subcellular location">
    <subcellularLocation>
        <location evidence="10">Cytoplasm</location>
    </subcellularLocation>
</comment>
<dbReference type="EC" id="2.3.1.180" evidence="10"/>
<accession>A0A1Y5F8E6</accession>
<dbReference type="GO" id="GO:0006633">
    <property type="term" value="P:fatty acid biosynthetic process"/>
    <property type="evidence" value="ECO:0007669"/>
    <property type="project" value="UniProtKB-UniRule"/>
</dbReference>
<keyword evidence="7 10" id="KW-0275">Fatty acid biosynthesis</keyword>
<evidence type="ECO:0000256" key="2">
    <source>
        <dbReference type="ARBA" id="ARBA00022490"/>
    </source>
</evidence>
<comment type="function">
    <text evidence="10">Catalyzes the condensation reaction of fatty acid synthesis by the addition to an acyl acceptor of two carbons from malonyl-ACP. Catalyzes the first condensation reaction which initiates fatty acid synthesis and may therefore play a role in governing the total rate of fatty acid production. Possesses both acetoacetyl-ACP synthase and acetyl transacylase activities. Its substrate specificity determines the biosynthesis of branched-chain and/or straight-chain of fatty acids.</text>
</comment>
<dbReference type="GO" id="GO:0033818">
    <property type="term" value="F:beta-ketoacyl-acyl-carrier-protein synthase III activity"/>
    <property type="evidence" value="ECO:0007669"/>
    <property type="project" value="UniProtKB-UniRule"/>
</dbReference>
<comment type="pathway">
    <text evidence="10">Lipid metabolism; fatty acid biosynthesis.</text>
</comment>
<dbReference type="HAMAP" id="MF_01815">
    <property type="entry name" value="FabH"/>
    <property type="match status" value="1"/>
</dbReference>
<feature type="domain" description="Beta-ketoacyl-[acyl-carrier-protein] synthase III N-terminal" evidence="12">
    <location>
        <begin position="108"/>
        <end position="193"/>
    </location>
</feature>
<dbReference type="AlphaFoldDB" id="A0A1Y5F8E6"/>
<dbReference type="GO" id="GO:0004315">
    <property type="term" value="F:3-oxoacyl-[acyl-carrier-protein] synthase activity"/>
    <property type="evidence" value="ECO:0007669"/>
    <property type="project" value="InterPro"/>
</dbReference>
<dbReference type="UniPathway" id="UPA00094"/>
<organism evidence="13 14">
    <name type="scientific">Halobacteriovorax marinus</name>
    <dbReference type="NCBI Taxonomy" id="97084"/>
    <lineage>
        <taxon>Bacteria</taxon>
        <taxon>Pseudomonadati</taxon>
        <taxon>Bdellovibrionota</taxon>
        <taxon>Bacteriovoracia</taxon>
        <taxon>Bacteriovoracales</taxon>
        <taxon>Halobacteriovoraceae</taxon>
        <taxon>Halobacteriovorax</taxon>
    </lineage>
</organism>
<comment type="similarity">
    <text evidence="1 10">Belongs to the thiolase-like superfamily. FabH family.</text>
</comment>
<comment type="subunit">
    <text evidence="10">Homodimer.</text>
</comment>
<dbReference type="EMBL" id="MAAO01000006">
    <property type="protein sequence ID" value="OUR97064.1"/>
    <property type="molecule type" value="Genomic_DNA"/>
</dbReference>
<name>A0A1Y5F8E6_9BACT</name>
<evidence type="ECO:0000256" key="8">
    <source>
        <dbReference type="ARBA" id="ARBA00023268"/>
    </source>
</evidence>
<comment type="catalytic activity">
    <reaction evidence="10">
        <text>malonyl-[ACP] + acetyl-CoA + H(+) = 3-oxobutanoyl-[ACP] + CO2 + CoA</text>
        <dbReference type="Rhea" id="RHEA:12080"/>
        <dbReference type="Rhea" id="RHEA-COMP:9623"/>
        <dbReference type="Rhea" id="RHEA-COMP:9625"/>
        <dbReference type="ChEBI" id="CHEBI:15378"/>
        <dbReference type="ChEBI" id="CHEBI:16526"/>
        <dbReference type="ChEBI" id="CHEBI:57287"/>
        <dbReference type="ChEBI" id="CHEBI:57288"/>
        <dbReference type="ChEBI" id="CHEBI:78449"/>
        <dbReference type="ChEBI" id="CHEBI:78450"/>
        <dbReference type="EC" id="2.3.1.180"/>
    </reaction>
</comment>
<evidence type="ECO:0000256" key="4">
    <source>
        <dbReference type="ARBA" id="ARBA00022679"/>
    </source>
</evidence>
<comment type="domain">
    <text evidence="10">The last Arg residue of the ACP-binding site is essential for the weak association between ACP/AcpP and FabH.</text>
</comment>
<dbReference type="Gene3D" id="3.40.47.10">
    <property type="match status" value="1"/>
</dbReference>
<evidence type="ECO:0000259" key="12">
    <source>
        <dbReference type="Pfam" id="PF08545"/>
    </source>
</evidence>
<dbReference type="PANTHER" id="PTHR34069">
    <property type="entry name" value="3-OXOACYL-[ACYL-CARRIER-PROTEIN] SYNTHASE 3"/>
    <property type="match status" value="1"/>
</dbReference>
<feature type="active site" evidence="10">
    <location>
        <position position="114"/>
    </location>
</feature>
<keyword evidence="8 10" id="KW-0511">Multifunctional enzyme</keyword>
<evidence type="ECO:0000256" key="6">
    <source>
        <dbReference type="ARBA" id="ARBA00023098"/>
    </source>
</evidence>
<dbReference type="NCBIfam" id="NF006829">
    <property type="entry name" value="PRK09352.1"/>
    <property type="match status" value="1"/>
</dbReference>
<feature type="active site" evidence="10">
    <location>
        <position position="294"/>
    </location>
</feature>
<dbReference type="Proteomes" id="UP000196531">
    <property type="component" value="Unassembled WGS sequence"/>
</dbReference>
<evidence type="ECO:0000313" key="14">
    <source>
        <dbReference type="Proteomes" id="UP000196531"/>
    </source>
</evidence>
<evidence type="ECO:0000256" key="3">
    <source>
        <dbReference type="ARBA" id="ARBA00022516"/>
    </source>
</evidence>
<keyword evidence="4 10" id="KW-0808">Transferase</keyword>
<dbReference type="Pfam" id="PF08545">
    <property type="entry name" value="ACP_syn_III"/>
    <property type="match status" value="1"/>
</dbReference>
<evidence type="ECO:0000256" key="10">
    <source>
        <dbReference type="HAMAP-Rule" id="MF_01815"/>
    </source>
</evidence>
<keyword evidence="9 10" id="KW-0012">Acyltransferase</keyword>
<dbReference type="Pfam" id="PF08541">
    <property type="entry name" value="ACP_syn_III_C"/>
    <property type="match status" value="1"/>
</dbReference>
<proteinExistence type="inferred from homology"/>
<dbReference type="NCBIfam" id="TIGR00747">
    <property type="entry name" value="fabH"/>
    <property type="match status" value="1"/>
</dbReference>
<evidence type="ECO:0000256" key="5">
    <source>
        <dbReference type="ARBA" id="ARBA00022832"/>
    </source>
</evidence>
<dbReference type="InterPro" id="IPR016039">
    <property type="entry name" value="Thiolase-like"/>
</dbReference>
<dbReference type="GO" id="GO:0044550">
    <property type="term" value="P:secondary metabolite biosynthetic process"/>
    <property type="evidence" value="ECO:0007669"/>
    <property type="project" value="TreeGrafter"/>
</dbReference>
<comment type="caution">
    <text evidence="13">The sequence shown here is derived from an EMBL/GenBank/DDBJ whole genome shotgun (WGS) entry which is preliminary data.</text>
</comment>
<keyword evidence="3 10" id="KW-0444">Lipid biosynthesis</keyword>
<dbReference type="SUPFAM" id="SSF53901">
    <property type="entry name" value="Thiolase-like"/>
    <property type="match status" value="1"/>
</dbReference>
<evidence type="ECO:0000256" key="9">
    <source>
        <dbReference type="ARBA" id="ARBA00023315"/>
    </source>
</evidence>
<dbReference type="InterPro" id="IPR004655">
    <property type="entry name" value="FabH"/>
</dbReference>
<evidence type="ECO:0000256" key="7">
    <source>
        <dbReference type="ARBA" id="ARBA00023160"/>
    </source>
</evidence>
<evidence type="ECO:0000256" key="1">
    <source>
        <dbReference type="ARBA" id="ARBA00008642"/>
    </source>
</evidence>